<gene>
    <name evidence="3" type="ORF">K505DRAFT_270880</name>
</gene>
<evidence type="ECO:0000313" key="3">
    <source>
        <dbReference type="EMBL" id="KAF2796729.1"/>
    </source>
</evidence>
<dbReference type="Proteomes" id="UP000799757">
    <property type="component" value="Unassembled WGS sequence"/>
</dbReference>
<keyword evidence="4" id="KW-1185">Reference proteome</keyword>
<dbReference type="PANTHER" id="PTHR35184">
    <property type="entry name" value="YALI0C10208P"/>
    <property type="match status" value="1"/>
</dbReference>
<dbReference type="AlphaFoldDB" id="A0A6A6XJW5"/>
<feature type="transmembrane region" description="Helical" evidence="2">
    <location>
        <begin position="135"/>
        <end position="159"/>
    </location>
</feature>
<feature type="transmembrane region" description="Helical" evidence="2">
    <location>
        <begin position="217"/>
        <end position="238"/>
    </location>
</feature>
<keyword evidence="2" id="KW-0812">Transmembrane</keyword>
<evidence type="ECO:0000256" key="2">
    <source>
        <dbReference type="SAM" id="Phobius"/>
    </source>
</evidence>
<dbReference type="OrthoDB" id="3357002at2759"/>
<dbReference type="InterPro" id="IPR021460">
    <property type="entry name" value="DUF3112"/>
</dbReference>
<protein>
    <recommendedName>
        <fullName evidence="5">Family c-likeg-protein-coupled receptor protein</fullName>
    </recommendedName>
</protein>
<feature type="transmembrane region" description="Helical" evidence="2">
    <location>
        <begin position="179"/>
        <end position="197"/>
    </location>
</feature>
<organism evidence="3 4">
    <name type="scientific">Melanomma pulvis-pyrius CBS 109.77</name>
    <dbReference type="NCBI Taxonomy" id="1314802"/>
    <lineage>
        <taxon>Eukaryota</taxon>
        <taxon>Fungi</taxon>
        <taxon>Dikarya</taxon>
        <taxon>Ascomycota</taxon>
        <taxon>Pezizomycotina</taxon>
        <taxon>Dothideomycetes</taxon>
        <taxon>Pleosporomycetidae</taxon>
        <taxon>Pleosporales</taxon>
        <taxon>Melanommataceae</taxon>
        <taxon>Melanomma</taxon>
    </lineage>
</organism>
<name>A0A6A6XJW5_9PLEO</name>
<proteinExistence type="predicted"/>
<feature type="transmembrane region" description="Helical" evidence="2">
    <location>
        <begin position="250"/>
        <end position="272"/>
    </location>
</feature>
<feature type="region of interest" description="Disordered" evidence="1">
    <location>
        <begin position="290"/>
        <end position="309"/>
    </location>
</feature>
<reference evidence="3" key="1">
    <citation type="journal article" date="2020" name="Stud. Mycol.">
        <title>101 Dothideomycetes genomes: a test case for predicting lifestyles and emergence of pathogens.</title>
        <authorList>
            <person name="Haridas S."/>
            <person name="Albert R."/>
            <person name="Binder M."/>
            <person name="Bloem J."/>
            <person name="Labutti K."/>
            <person name="Salamov A."/>
            <person name="Andreopoulos B."/>
            <person name="Baker S."/>
            <person name="Barry K."/>
            <person name="Bills G."/>
            <person name="Bluhm B."/>
            <person name="Cannon C."/>
            <person name="Castanera R."/>
            <person name="Culley D."/>
            <person name="Daum C."/>
            <person name="Ezra D."/>
            <person name="Gonzalez J."/>
            <person name="Henrissat B."/>
            <person name="Kuo A."/>
            <person name="Liang C."/>
            <person name="Lipzen A."/>
            <person name="Lutzoni F."/>
            <person name="Magnuson J."/>
            <person name="Mondo S."/>
            <person name="Nolan M."/>
            <person name="Ohm R."/>
            <person name="Pangilinan J."/>
            <person name="Park H.-J."/>
            <person name="Ramirez L."/>
            <person name="Alfaro M."/>
            <person name="Sun H."/>
            <person name="Tritt A."/>
            <person name="Yoshinaga Y."/>
            <person name="Zwiers L.-H."/>
            <person name="Turgeon B."/>
            <person name="Goodwin S."/>
            <person name="Spatafora J."/>
            <person name="Crous P."/>
            <person name="Grigoriev I."/>
        </authorList>
    </citation>
    <scope>NUCLEOTIDE SEQUENCE</scope>
    <source>
        <strain evidence="3">CBS 109.77</strain>
    </source>
</reference>
<keyword evidence="2" id="KW-0472">Membrane</keyword>
<accession>A0A6A6XJW5</accession>
<evidence type="ECO:0000256" key="1">
    <source>
        <dbReference type="SAM" id="MobiDB-lite"/>
    </source>
</evidence>
<feature type="transmembrane region" description="Helical" evidence="2">
    <location>
        <begin position="94"/>
        <end position="114"/>
    </location>
</feature>
<sequence>MSTPKMNQGPPYRPTVWGLGGTATANIDIPITAVFLALFIIGAITHMTIFQLNNRRGHKFVFNAALFGFCMSRIVTTTLRIASISLPTNLRLAMAAQIFVAAAIFLIFVINLLWTQRIVRSLHPHIGWHRGLSKALRAVYVLLVLTVVILITAVVQSFYTLRPRTKTIDRDLQLYGTTFFAIVSFLPIPVVLISLVAPRKTAPDEFGKGRLRTKIIILLTGATLLCLGASYRCGTLWLKPVPRTQPLPPYFHRACFYIFNFTIEIIVVYMYAIMRVDLRFHVPNGARGTYAVQPEPQPQPQPLADYGSDVEMGGAAQEEEVKKSETPTLTSTT</sequence>
<evidence type="ECO:0000313" key="4">
    <source>
        <dbReference type="Proteomes" id="UP000799757"/>
    </source>
</evidence>
<feature type="transmembrane region" description="Helical" evidence="2">
    <location>
        <begin position="61"/>
        <end position="82"/>
    </location>
</feature>
<feature type="region of interest" description="Disordered" evidence="1">
    <location>
        <begin position="314"/>
        <end position="333"/>
    </location>
</feature>
<dbReference type="PANTHER" id="PTHR35184:SF1">
    <property type="entry name" value="INTEGRAL MEMBRANE PROTEIN"/>
    <property type="match status" value="1"/>
</dbReference>
<dbReference type="Pfam" id="PF11309">
    <property type="entry name" value="DUF3112"/>
    <property type="match status" value="1"/>
</dbReference>
<keyword evidence="2" id="KW-1133">Transmembrane helix</keyword>
<dbReference type="EMBL" id="MU001824">
    <property type="protein sequence ID" value="KAF2796729.1"/>
    <property type="molecule type" value="Genomic_DNA"/>
</dbReference>
<evidence type="ECO:0008006" key="5">
    <source>
        <dbReference type="Google" id="ProtNLM"/>
    </source>
</evidence>
<feature type="transmembrane region" description="Helical" evidence="2">
    <location>
        <begin position="29"/>
        <end position="49"/>
    </location>
</feature>